<dbReference type="eggNOG" id="ENOG503466Z">
    <property type="taxonomic scope" value="Bacteria"/>
</dbReference>
<accession>E6UHC4</accession>
<protein>
    <recommendedName>
        <fullName evidence="3">SMI1 / KNR4 family (SUKH-1)</fullName>
    </recommendedName>
</protein>
<evidence type="ECO:0000313" key="2">
    <source>
        <dbReference type="Proteomes" id="UP000006919"/>
    </source>
</evidence>
<dbReference type="KEGG" id="ral:Rumal_2732"/>
<name>E6UHC4_RUMA7</name>
<dbReference type="AlphaFoldDB" id="E6UHC4"/>
<evidence type="ECO:0008006" key="3">
    <source>
        <dbReference type="Google" id="ProtNLM"/>
    </source>
</evidence>
<proteinExistence type="predicted"/>
<dbReference type="OrthoDB" id="1821317at2"/>
<sequence>MRNALINYFNRTSSNEQWWSKDDLDKFGKEFYPFLNKKIYLIERRDKTDFTILKNRFGYDIPNDIQEYINLFWHPYIKGFYKEDECIILFPVIKYDNESCDDVLYHENGLIKLADEWESVFEGNIQEFLPIGWLVYTGRYVLYEIKTGKIYIEKYGCEGVPSERPISNSFTELINNLNIDSSMNELN</sequence>
<evidence type="ECO:0000313" key="1">
    <source>
        <dbReference type="EMBL" id="ADU23202.1"/>
    </source>
</evidence>
<dbReference type="RefSeq" id="WP_013499318.1">
    <property type="nucleotide sequence ID" value="NC_014833.1"/>
</dbReference>
<reference evidence="1 2" key="1">
    <citation type="journal article" date="2011" name="J. Bacteriol.">
        <title>Complete genome of the cellulolytic ruminal bacterium Ruminococcus albus 7.</title>
        <authorList>
            <person name="Suen G."/>
            <person name="Stevenson D.M."/>
            <person name="Bruce D.C."/>
            <person name="Chertkov O."/>
            <person name="Copeland A."/>
            <person name="Cheng J.F."/>
            <person name="Detter C."/>
            <person name="Detter J.C."/>
            <person name="Goodwin L.A."/>
            <person name="Han C.S."/>
            <person name="Hauser L.J."/>
            <person name="Ivanova N.N."/>
            <person name="Kyrpides N.C."/>
            <person name="Land M.L."/>
            <person name="Lapidus A."/>
            <person name="Lucas S."/>
            <person name="Ovchinnikova G."/>
            <person name="Pitluck S."/>
            <person name="Tapia R."/>
            <person name="Woyke T."/>
            <person name="Boyum J."/>
            <person name="Mead D."/>
            <person name="Weimer P.J."/>
        </authorList>
    </citation>
    <scope>NUCLEOTIDE SEQUENCE [LARGE SCALE GENOMIC DNA]</scope>
    <source>
        <strain evidence="2">ATCC 27210 / DSM 20455 / JCM 14654 / NCDO 2250 / 7</strain>
    </source>
</reference>
<organism evidence="1 2">
    <name type="scientific">Ruminococcus albus (strain ATCC 27210 / DSM 20455 / JCM 14654 / NCDO 2250 / 7)</name>
    <dbReference type="NCBI Taxonomy" id="697329"/>
    <lineage>
        <taxon>Bacteria</taxon>
        <taxon>Bacillati</taxon>
        <taxon>Bacillota</taxon>
        <taxon>Clostridia</taxon>
        <taxon>Eubacteriales</taxon>
        <taxon>Oscillospiraceae</taxon>
        <taxon>Ruminococcus</taxon>
    </lineage>
</organism>
<gene>
    <name evidence="1" type="ordered locus">Rumal_2732</name>
</gene>
<dbReference type="HOGENOM" id="CLU_1666428_0_0_9"/>
<dbReference type="Proteomes" id="UP000006919">
    <property type="component" value="Chromosome"/>
</dbReference>
<dbReference type="STRING" id="697329.Rumal_2732"/>
<dbReference type="EMBL" id="CP002403">
    <property type="protein sequence ID" value="ADU23202.1"/>
    <property type="molecule type" value="Genomic_DNA"/>
</dbReference>